<comment type="caution">
    <text evidence="22">The sequence shown here is derived from an EMBL/GenBank/DDBJ whole genome shotgun (WGS) entry which is preliminary data.</text>
</comment>
<comment type="similarity">
    <text evidence="5 20">Belongs to the MurB family.</text>
</comment>
<dbReference type="PANTHER" id="PTHR21071:SF4">
    <property type="entry name" value="UDP-N-ACETYLENOLPYRUVOYLGLUCOSAMINE REDUCTASE"/>
    <property type="match status" value="1"/>
</dbReference>
<dbReference type="HAMAP" id="MF_00037">
    <property type="entry name" value="MurB"/>
    <property type="match status" value="1"/>
</dbReference>
<feature type="domain" description="FAD-binding PCMH-type" evidence="21">
    <location>
        <begin position="25"/>
        <end position="195"/>
    </location>
</feature>
<sequence>MNVARGNGYRIAENARLDARNTFGVRATASMLVEATDAAALPELFGYAMLRDASTLVLGGGSNLLLAGDPPGAVLALDTRRIDMVEDDGTRAIVRADAGVGWHDFVLWTLGHGLAGLENLALIPGTVGAAPIQNIGAYGVEACEHVHAVEAFDRDGGGFVRLAAADCAFAYRDSLFKHVPDRYVVSAVEFSLSRTFQPRLGYAGIEDELRAMGVDGSPRAAQVAEAVIRIRRRKLPDPAVVGNAGSFFKNPIVPAAQAEALLAAHPALPMFRGADADSRKLSAAWLIDRCGWKGHRDGDAGVSAEHALVLVNHGQASGLELLALARRIAESVQLRFGVAIEPEPRIIGATW</sequence>
<dbReference type="STRING" id="1123377.GCA_000423885_01806"/>
<dbReference type="InterPro" id="IPR016166">
    <property type="entry name" value="FAD-bd_PCMH"/>
</dbReference>
<evidence type="ECO:0000256" key="16">
    <source>
        <dbReference type="ARBA" id="ARBA00023306"/>
    </source>
</evidence>
<evidence type="ECO:0000256" key="18">
    <source>
        <dbReference type="ARBA" id="ARBA00031026"/>
    </source>
</evidence>
<reference evidence="22 23" key="1">
    <citation type="submission" date="2019-04" db="EMBL/GenBank/DDBJ databases">
        <authorList>
            <person name="Grouzdev D.S."/>
            <person name="Nazina T.N."/>
        </authorList>
    </citation>
    <scope>NUCLEOTIDE SEQUENCE [LARGE SCALE GENOMIC DNA]</scope>
    <source>
        <strain evidence="22 23">SHC 3-19</strain>
    </source>
</reference>
<dbReference type="InterPro" id="IPR016167">
    <property type="entry name" value="FAD-bd_PCMH_sub1"/>
</dbReference>
<dbReference type="SUPFAM" id="SSF56194">
    <property type="entry name" value="Uridine diphospho-N-Acetylenolpyruvylglucosamine reductase, MurB, C-terminal domain"/>
    <property type="match status" value="1"/>
</dbReference>
<dbReference type="PANTHER" id="PTHR21071">
    <property type="entry name" value="UDP-N-ACETYLENOLPYRUVOYLGLUCOSAMINE REDUCTASE"/>
    <property type="match status" value="1"/>
</dbReference>
<dbReference type="PROSITE" id="PS51387">
    <property type="entry name" value="FAD_PCMH"/>
    <property type="match status" value="1"/>
</dbReference>
<keyword evidence="13 20" id="KW-0133">Cell shape</keyword>
<dbReference type="Pfam" id="PF01565">
    <property type="entry name" value="FAD_binding_4"/>
    <property type="match status" value="1"/>
</dbReference>
<dbReference type="InterPro" id="IPR036635">
    <property type="entry name" value="MurB_C_sf"/>
</dbReference>
<dbReference type="EMBL" id="SROY01000002">
    <property type="protein sequence ID" value="TLX22094.1"/>
    <property type="molecule type" value="Genomic_DNA"/>
</dbReference>
<evidence type="ECO:0000313" key="23">
    <source>
        <dbReference type="Proteomes" id="UP000308508"/>
    </source>
</evidence>
<feature type="active site" description="Proton donor" evidence="20">
    <location>
        <position position="246"/>
    </location>
</feature>
<keyword evidence="11 20" id="KW-0274">FAD</keyword>
<keyword evidence="10 20" id="KW-0285">Flavoprotein</keyword>
<dbReference type="Gene3D" id="3.90.78.10">
    <property type="entry name" value="UDP-N-acetylenolpyruvoylglucosamine reductase, C-terminal domain"/>
    <property type="match status" value="1"/>
</dbReference>
<dbReference type="UniPathway" id="UPA00219"/>
<dbReference type="GO" id="GO:0005829">
    <property type="term" value="C:cytosol"/>
    <property type="evidence" value="ECO:0007669"/>
    <property type="project" value="TreeGrafter"/>
</dbReference>
<evidence type="ECO:0000256" key="19">
    <source>
        <dbReference type="ARBA" id="ARBA00048914"/>
    </source>
</evidence>
<evidence type="ECO:0000256" key="14">
    <source>
        <dbReference type="ARBA" id="ARBA00022984"/>
    </source>
</evidence>
<keyword evidence="16 20" id="KW-0131">Cell cycle</keyword>
<evidence type="ECO:0000256" key="13">
    <source>
        <dbReference type="ARBA" id="ARBA00022960"/>
    </source>
</evidence>
<evidence type="ECO:0000256" key="6">
    <source>
        <dbReference type="ARBA" id="ARBA00012518"/>
    </source>
</evidence>
<keyword evidence="12 20" id="KW-0521">NADP</keyword>
<dbReference type="NCBIfam" id="NF000755">
    <property type="entry name" value="PRK00046.1"/>
    <property type="match status" value="1"/>
</dbReference>
<comment type="pathway">
    <text evidence="4 20">Cell wall biogenesis; peptidoglycan biosynthesis.</text>
</comment>
<dbReference type="Gene3D" id="3.30.43.10">
    <property type="entry name" value="Uridine Diphospho-n-acetylenolpyruvylglucosamine Reductase, domain 2"/>
    <property type="match status" value="1"/>
</dbReference>
<evidence type="ECO:0000256" key="11">
    <source>
        <dbReference type="ARBA" id="ARBA00022827"/>
    </source>
</evidence>
<comment type="cofactor">
    <cofactor evidence="1 20">
        <name>FAD</name>
        <dbReference type="ChEBI" id="CHEBI:57692"/>
    </cofactor>
</comment>
<dbReference type="NCBIfam" id="TIGR00179">
    <property type="entry name" value="murB"/>
    <property type="match status" value="1"/>
</dbReference>
<evidence type="ECO:0000313" key="22">
    <source>
        <dbReference type="EMBL" id="TLX22094.1"/>
    </source>
</evidence>
<keyword evidence="9 20" id="KW-0132">Cell division</keyword>
<keyword evidence="17 20" id="KW-0961">Cell wall biogenesis/degradation</keyword>
<dbReference type="AlphaFoldDB" id="A0A5R9PF05"/>
<dbReference type="RefSeq" id="WP_138348397.1">
    <property type="nucleotide sequence ID" value="NZ_SROY01000002.1"/>
</dbReference>
<keyword evidence="23" id="KW-1185">Reference proteome</keyword>
<evidence type="ECO:0000256" key="15">
    <source>
        <dbReference type="ARBA" id="ARBA00023002"/>
    </source>
</evidence>
<evidence type="ECO:0000256" key="7">
    <source>
        <dbReference type="ARBA" id="ARBA00015188"/>
    </source>
</evidence>
<name>A0A5R9PF05_9GAMM</name>
<proteinExistence type="inferred from homology"/>
<evidence type="ECO:0000256" key="1">
    <source>
        <dbReference type="ARBA" id="ARBA00001974"/>
    </source>
</evidence>
<dbReference type="InterPro" id="IPR011601">
    <property type="entry name" value="MurB_C"/>
</dbReference>
<protein>
    <recommendedName>
        <fullName evidence="7 20">UDP-N-acetylenolpyruvoylglucosamine reductase</fullName>
        <ecNumber evidence="6 20">1.3.1.98</ecNumber>
    </recommendedName>
    <alternativeName>
        <fullName evidence="18 20">UDP-N-acetylmuramate dehydrogenase</fullName>
    </alternativeName>
</protein>
<evidence type="ECO:0000256" key="20">
    <source>
        <dbReference type="HAMAP-Rule" id="MF_00037"/>
    </source>
</evidence>
<evidence type="ECO:0000259" key="21">
    <source>
        <dbReference type="PROSITE" id="PS51387"/>
    </source>
</evidence>
<evidence type="ECO:0000256" key="4">
    <source>
        <dbReference type="ARBA" id="ARBA00004752"/>
    </source>
</evidence>
<evidence type="ECO:0000256" key="2">
    <source>
        <dbReference type="ARBA" id="ARBA00003921"/>
    </source>
</evidence>
<dbReference type="InterPro" id="IPR006094">
    <property type="entry name" value="Oxid_FAD_bind_N"/>
</dbReference>
<dbReference type="GO" id="GO:0009252">
    <property type="term" value="P:peptidoglycan biosynthetic process"/>
    <property type="evidence" value="ECO:0007669"/>
    <property type="project" value="UniProtKB-UniRule"/>
</dbReference>
<gene>
    <name evidence="20 22" type="primary">murB</name>
    <name evidence="22" type="ORF">E5S66_06115</name>
</gene>
<feature type="active site" evidence="20">
    <location>
        <position position="343"/>
    </location>
</feature>
<feature type="active site" evidence="20">
    <location>
        <position position="172"/>
    </location>
</feature>
<dbReference type="GO" id="GO:0008360">
    <property type="term" value="P:regulation of cell shape"/>
    <property type="evidence" value="ECO:0007669"/>
    <property type="project" value="UniProtKB-KW"/>
</dbReference>
<evidence type="ECO:0000256" key="10">
    <source>
        <dbReference type="ARBA" id="ARBA00022630"/>
    </source>
</evidence>
<dbReference type="GO" id="GO:0008762">
    <property type="term" value="F:UDP-N-acetylmuramate dehydrogenase activity"/>
    <property type="evidence" value="ECO:0007669"/>
    <property type="project" value="UniProtKB-UniRule"/>
</dbReference>
<evidence type="ECO:0000256" key="3">
    <source>
        <dbReference type="ARBA" id="ARBA00004496"/>
    </source>
</evidence>
<evidence type="ECO:0000256" key="5">
    <source>
        <dbReference type="ARBA" id="ARBA00010485"/>
    </source>
</evidence>
<accession>A0A5R9PF05</accession>
<dbReference type="GO" id="GO:0051301">
    <property type="term" value="P:cell division"/>
    <property type="evidence" value="ECO:0007669"/>
    <property type="project" value="UniProtKB-KW"/>
</dbReference>
<evidence type="ECO:0000256" key="9">
    <source>
        <dbReference type="ARBA" id="ARBA00022618"/>
    </source>
</evidence>
<dbReference type="InterPro" id="IPR003170">
    <property type="entry name" value="MurB"/>
</dbReference>
<dbReference type="InterPro" id="IPR036318">
    <property type="entry name" value="FAD-bd_PCMH-like_sf"/>
</dbReference>
<dbReference type="Proteomes" id="UP000308508">
    <property type="component" value="Unassembled WGS sequence"/>
</dbReference>
<comment type="function">
    <text evidence="2 20">Cell wall formation.</text>
</comment>
<evidence type="ECO:0000256" key="17">
    <source>
        <dbReference type="ARBA" id="ARBA00023316"/>
    </source>
</evidence>
<dbReference type="Pfam" id="PF02873">
    <property type="entry name" value="MurB_C"/>
    <property type="match status" value="1"/>
</dbReference>
<dbReference type="GO" id="GO:0071949">
    <property type="term" value="F:FAD binding"/>
    <property type="evidence" value="ECO:0007669"/>
    <property type="project" value="InterPro"/>
</dbReference>
<evidence type="ECO:0000256" key="12">
    <source>
        <dbReference type="ARBA" id="ARBA00022857"/>
    </source>
</evidence>
<keyword evidence="15 20" id="KW-0560">Oxidoreductase</keyword>
<keyword evidence="14 20" id="KW-0573">Peptidoglycan synthesis</keyword>
<dbReference type="InterPro" id="IPR016169">
    <property type="entry name" value="FAD-bd_PCMH_sub2"/>
</dbReference>
<dbReference type="SUPFAM" id="SSF56176">
    <property type="entry name" value="FAD-binding/transporter-associated domain-like"/>
    <property type="match status" value="1"/>
</dbReference>
<dbReference type="GO" id="GO:0071555">
    <property type="term" value="P:cell wall organization"/>
    <property type="evidence" value="ECO:0007669"/>
    <property type="project" value="UniProtKB-KW"/>
</dbReference>
<comment type="catalytic activity">
    <reaction evidence="19 20">
        <text>UDP-N-acetyl-alpha-D-muramate + NADP(+) = UDP-N-acetyl-3-O-(1-carboxyvinyl)-alpha-D-glucosamine + NADPH + H(+)</text>
        <dbReference type="Rhea" id="RHEA:12248"/>
        <dbReference type="ChEBI" id="CHEBI:15378"/>
        <dbReference type="ChEBI" id="CHEBI:57783"/>
        <dbReference type="ChEBI" id="CHEBI:58349"/>
        <dbReference type="ChEBI" id="CHEBI:68483"/>
        <dbReference type="ChEBI" id="CHEBI:70757"/>
        <dbReference type="EC" id="1.3.1.98"/>
    </reaction>
</comment>
<evidence type="ECO:0000256" key="8">
    <source>
        <dbReference type="ARBA" id="ARBA00022490"/>
    </source>
</evidence>
<organism evidence="22 23">
    <name type="scientific">Thermomonas fusca</name>
    <dbReference type="NCBI Taxonomy" id="215690"/>
    <lineage>
        <taxon>Bacteria</taxon>
        <taxon>Pseudomonadati</taxon>
        <taxon>Pseudomonadota</taxon>
        <taxon>Gammaproteobacteria</taxon>
        <taxon>Lysobacterales</taxon>
        <taxon>Lysobacteraceae</taxon>
        <taxon>Thermomonas</taxon>
    </lineage>
</organism>
<dbReference type="Gene3D" id="3.30.465.10">
    <property type="match status" value="1"/>
</dbReference>
<dbReference type="EC" id="1.3.1.98" evidence="6 20"/>
<keyword evidence="8 20" id="KW-0963">Cytoplasm</keyword>
<dbReference type="NCBIfam" id="NF010478">
    <property type="entry name" value="PRK13903.1"/>
    <property type="match status" value="1"/>
</dbReference>
<comment type="subcellular location">
    <subcellularLocation>
        <location evidence="3 20">Cytoplasm</location>
    </subcellularLocation>
</comment>